<accession>A0A2S7DMF8</accession>
<dbReference type="EMBL" id="MDEH01000001">
    <property type="protein sequence ID" value="PPU75036.1"/>
    <property type="molecule type" value="Genomic_DNA"/>
</dbReference>
<dbReference type="AlphaFoldDB" id="A0A2S7DMF8"/>
<evidence type="ECO:0000313" key="2">
    <source>
        <dbReference type="EMBL" id="PPU75036.1"/>
    </source>
</evidence>
<comment type="caution">
    <text evidence="2">The sequence shown here is derived from an EMBL/GenBank/DDBJ whole genome shotgun (WGS) entry which is preliminary data.</text>
</comment>
<dbReference type="GO" id="GO:0005524">
    <property type="term" value="F:ATP binding"/>
    <property type="evidence" value="ECO:0007669"/>
    <property type="project" value="InterPro"/>
</dbReference>
<evidence type="ECO:0000259" key="1">
    <source>
        <dbReference type="Pfam" id="PF07728"/>
    </source>
</evidence>
<dbReference type="PANTHER" id="PTHR37291">
    <property type="entry name" value="5-METHYLCYTOSINE-SPECIFIC RESTRICTION ENZYME B"/>
    <property type="match status" value="1"/>
</dbReference>
<organism evidence="2 3">
    <name type="scientific">Xanthomonas melonis</name>
    <dbReference type="NCBI Taxonomy" id="56456"/>
    <lineage>
        <taxon>Bacteria</taxon>
        <taxon>Pseudomonadati</taxon>
        <taxon>Pseudomonadota</taxon>
        <taxon>Gammaproteobacteria</taxon>
        <taxon>Lysobacterales</taxon>
        <taxon>Lysobacteraceae</taxon>
        <taxon>Xanthomonas</taxon>
    </lineage>
</organism>
<gene>
    <name evidence="2" type="ORF">XmelCFBP4644_03895</name>
</gene>
<reference evidence="2 3" key="1">
    <citation type="submission" date="2016-08" db="EMBL/GenBank/DDBJ databases">
        <authorList>
            <person name="Seilhamer J.J."/>
        </authorList>
    </citation>
    <scope>NUCLEOTIDE SEQUENCE [LARGE SCALE GENOMIC DNA]</scope>
    <source>
        <strain evidence="2 3">CFBP4644</strain>
    </source>
</reference>
<dbReference type="InterPro" id="IPR027417">
    <property type="entry name" value="P-loop_NTPase"/>
</dbReference>
<proteinExistence type="predicted"/>
<dbReference type="Pfam" id="PF07728">
    <property type="entry name" value="AAA_5"/>
    <property type="match status" value="1"/>
</dbReference>
<protein>
    <recommendedName>
        <fullName evidence="1">ATPase dynein-related AAA domain-containing protein</fullName>
    </recommendedName>
</protein>
<dbReference type="RefSeq" id="WP_104585344.1">
    <property type="nucleotide sequence ID" value="NZ_JAJGQH010000013.1"/>
</dbReference>
<dbReference type="SUPFAM" id="SSF52540">
    <property type="entry name" value="P-loop containing nucleoside triphosphate hydrolases"/>
    <property type="match status" value="1"/>
</dbReference>
<dbReference type="InterPro" id="IPR052934">
    <property type="entry name" value="Methyl-DNA_Rec/Restrict_Enz"/>
</dbReference>
<dbReference type="InterPro" id="IPR011704">
    <property type="entry name" value="ATPase_dyneun-rel_AAA"/>
</dbReference>
<dbReference type="Gene3D" id="3.40.50.300">
    <property type="entry name" value="P-loop containing nucleotide triphosphate hydrolases"/>
    <property type="match status" value="1"/>
</dbReference>
<name>A0A2S7DMF8_9XANT</name>
<dbReference type="OrthoDB" id="9781481at2"/>
<dbReference type="PANTHER" id="PTHR37291:SF1">
    <property type="entry name" value="TYPE IV METHYL-DIRECTED RESTRICTION ENZYME ECOKMCRB SUBUNIT"/>
    <property type="match status" value="1"/>
</dbReference>
<evidence type="ECO:0000313" key="3">
    <source>
        <dbReference type="Proteomes" id="UP000239865"/>
    </source>
</evidence>
<sequence>MSMDRAQWEQCLDAIRALGGKATSQQVWEYLKQFRADLPAGSINDNLRMLAVNSPSRTSHIAGREPRRTDSGNRYDRLYMEGSGANATFMFYDPVKHGVWEILASEGATSTHGTQIRPLQSEEFTVQSALDYLEQRYPQGIKRTDKIVAFQNVLGKQLALDLAVKSVRLWLESPPANIPNERIELYSPGRSRNSNLKANAPRLWAGRPACNIRFLSASEMVAACDAYDGVDSVETSRISPSIVAAMTEPLNQILYGPPGTGKTYATVDKALTIIEPGFTGSREERKRKFDAYVAAEQIKFVTFHQSFSYEDFVEGIRARTNEATHEIEYAVEDGVFKQLCNAARRRVVQSTSKPIDLEGRRIWKISLGEAGIEEVVYEDCVRQGLALIGFGADVDYSGVRTRDDIAQRYRQSIPERNASDYPVTALNIFIRQVKIGDLFVVTQGNLRFRAIGEITSEYLHVPRENDSYSQGRKVNWLRVYDAGLPYAELMENRFSQMTIYELRPGSINLDKLAKLLAPAEEAHDHAPRVLIIDEINRGNISRVFGELISLIEESKRAGKSEALEATLPYSQEKFSVPDNVYLLGTMNTADRSLAGLDVALRRRFVFEEMPPRPDLLGTVSGIDLRQLLTVINSRIEVLLGRDHLLGHAYFIDIQSLDELKSVFRRQVLPLLQEYFFEDWEKIALVLNDPRKAKARQFLSKLAHDERALFGKVGFGDGSRWQINAEAFEEPESYLGIYTATEAIQ</sequence>
<dbReference type="GO" id="GO:0016887">
    <property type="term" value="F:ATP hydrolysis activity"/>
    <property type="evidence" value="ECO:0007669"/>
    <property type="project" value="InterPro"/>
</dbReference>
<feature type="domain" description="ATPase dynein-related AAA" evidence="1">
    <location>
        <begin position="526"/>
        <end position="604"/>
    </location>
</feature>
<dbReference type="Proteomes" id="UP000239865">
    <property type="component" value="Unassembled WGS sequence"/>
</dbReference>